<accession>A0A265E9N5</accession>
<evidence type="ECO:0008006" key="4">
    <source>
        <dbReference type="Google" id="ProtNLM"/>
    </source>
</evidence>
<gene>
    <name evidence="2" type="ORF">CFN03_03260</name>
</gene>
<evidence type="ECO:0000313" key="2">
    <source>
        <dbReference type="EMBL" id="OZT78311.1"/>
    </source>
</evidence>
<dbReference type="InterPro" id="IPR009651">
    <property type="entry name" value="Met_g_lyase_put"/>
</dbReference>
<dbReference type="Gene3D" id="3.40.640.10">
    <property type="entry name" value="Type I PLP-dependent aspartate aminotransferase-like (Major domain)"/>
    <property type="match status" value="1"/>
</dbReference>
<sequence length="448" mass="49355">MKRRGLTGSKATNHPAHGAGEFQKETRHNCVEYTETDINHLVEEAIEEIDPIIRENKKIARRNFRKVMQAFHENGVAESDFSGTTGYGYDDVGRDKLEEIYRMVFRSEDALVRSQIISGTHAISLVLLALLEAGDELIYISGEPYDTLAKVIGSSDKDIGSLREKGVHYRSIDLVDDRFDETAVMEAITERTKMIAIQRSRGYSMRKSLTISEMEVMIQRIKAEYPDIIVFVDNCYGEFVETREPIEAGADVIAGSLIKNPGGGLAKMGGYIAGNEDLVTRISYRLTVPGIGKEMGASLNANTDMYQGFFMAPHAVVESLNGAVLTSHLLSKAGLKTDPAPDAERTDLIQSVSFNTEAEMITFTQMIQKASPVNSRFLPVPSDIPGYEDPVIMAAGTFVQGASLELSADGPVRAPYTVFVQGGLVFEHVVHALEMALLEMREKGMIML</sequence>
<dbReference type="AlphaFoldDB" id="A0A265E9N5"/>
<protein>
    <recommendedName>
        <fullName evidence="4">Cystathionine beta-lyase family protein involved in aluminum resistance</fullName>
    </recommendedName>
</protein>
<comment type="caution">
    <text evidence="2">The sequence shown here is derived from an EMBL/GenBank/DDBJ whole genome shotgun (WGS) entry which is preliminary data.</text>
</comment>
<dbReference type="Gene3D" id="3.90.1150.60">
    <property type="entry name" value="Methioning gamme-lyase, C-terminal domain"/>
    <property type="match status" value="1"/>
</dbReference>
<evidence type="ECO:0000256" key="1">
    <source>
        <dbReference type="SAM" id="MobiDB-lite"/>
    </source>
</evidence>
<organism evidence="2 3">
    <name type="scientific">Salinicoccus roseus</name>
    <dbReference type="NCBI Taxonomy" id="45670"/>
    <lineage>
        <taxon>Bacteria</taxon>
        <taxon>Bacillati</taxon>
        <taxon>Bacillota</taxon>
        <taxon>Bacilli</taxon>
        <taxon>Bacillales</taxon>
        <taxon>Staphylococcaceae</taxon>
        <taxon>Salinicoccus</taxon>
    </lineage>
</organism>
<dbReference type="SUPFAM" id="SSF53383">
    <property type="entry name" value="PLP-dependent transferases"/>
    <property type="match status" value="1"/>
</dbReference>
<dbReference type="Pfam" id="PF06838">
    <property type="entry name" value="Met_gamma_lyase"/>
    <property type="match status" value="1"/>
</dbReference>
<dbReference type="PANTHER" id="PTHR46658:SF1">
    <property type="entry name" value="CYS OR MET METABOLISM PYRIDOXAL-PHOSPHATE-DEPENDENT ENZYME"/>
    <property type="match status" value="1"/>
</dbReference>
<dbReference type="EMBL" id="NPEZ01000001">
    <property type="protein sequence ID" value="OZT78311.1"/>
    <property type="molecule type" value="Genomic_DNA"/>
</dbReference>
<dbReference type="PANTHER" id="PTHR46658">
    <property type="entry name" value="CYS OR MET METABOLISM PYRIDOXAL-PHOSPHATE-DEPENDENT ENZYME"/>
    <property type="match status" value="1"/>
</dbReference>
<feature type="region of interest" description="Disordered" evidence="1">
    <location>
        <begin position="1"/>
        <end position="23"/>
    </location>
</feature>
<name>A0A265E9N5_9STAP</name>
<dbReference type="Proteomes" id="UP000216682">
    <property type="component" value="Unassembled WGS sequence"/>
</dbReference>
<dbReference type="InterPro" id="IPR015424">
    <property type="entry name" value="PyrdxlP-dep_Trfase"/>
</dbReference>
<reference evidence="2 3" key="1">
    <citation type="submission" date="2017-07" db="EMBL/GenBank/DDBJ databases">
        <title>Shotgun whole genome sequences of three halophilic bacterial isolates.</title>
        <authorList>
            <person name="Pozzo T."/>
            <person name="Higdon S.M."/>
            <person name="Quillaguaman J."/>
        </authorList>
    </citation>
    <scope>NUCLEOTIDE SEQUENCE [LARGE SCALE GENOMIC DNA]</scope>
    <source>
        <strain evidence="2 3">BU-1</strain>
    </source>
</reference>
<proteinExistence type="predicted"/>
<evidence type="ECO:0000313" key="3">
    <source>
        <dbReference type="Proteomes" id="UP000216682"/>
    </source>
</evidence>
<dbReference type="InterPro" id="IPR015421">
    <property type="entry name" value="PyrdxlP-dep_Trfase_major"/>
</dbReference>